<sequence length="71" mass="8100">MARYAVPMQTYASIVVYVETDSTDPEEIVELAEYQLDVGSLCHQCASAVEVGDIWEPIKFDGKFEFYKEDE</sequence>
<name>A0A2U8UNE5_9CAUD</name>
<dbReference type="EMBL" id="MH155870">
    <property type="protein sequence ID" value="AWN05254.1"/>
    <property type="molecule type" value="Genomic_DNA"/>
</dbReference>
<reference evidence="2" key="1">
    <citation type="submission" date="2018-04" db="EMBL/GenBank/DDBJ databases">
        <authorList>
            <person name="Go L.Y."/>
            <person name="Mitchell J.A."/>
        </authorList>
    </citation>
    <scope>NUCLEOTIDE SEQUENCE [LARGE SCALE GENOMIC DNA]</scope>
</reference>
<evidence type="ECO:0000313" key="1">
    <source>
        <dbReference type="EMBL" id="AWN05254.1"/>
    </source>
</evidence>
<organism evidence="1 2">
    <name type="scientific">Streptomyces phage Ibantik</name>
    <dbReference type="NCBI Taxonomy" id="2182397"/>
    <lineage>
        <taxon>Viruses</taxon>
        <taxon>Duplodnaviria</taxon>
        <taxon>Heunggongvirae</taxon>
        <taxon>Uroviricota</taxon>
        <taxon>Caudoviricetes</taxon>
        <taxon>Ibantikvirus</taxon>
        <taxon>Ibantikvirus ibantik</taxon>
    </lineage>
</organism>
<keyword evidence="2" id="KW-1185">Reference proteome</keyword>
<dbReference type="Proteomes" id="UP000247188">
    <property type="component" value="Segment"/>
</dbReference>
<protein>
    <submittedName>
        <fullName evidence="1">Uncharacterized protein</fullName>
    </submittedName>
</protein>
<gene>
    <name evidence="1" type="primary">30</name>
    <name evidence="1" type="ORF">SEA_IBANTIK_30</name>
</gene>
<dbReference type="KEGG" id="vg:80019249"/>
<evidence type="ECO:0000313" key="2">
    <source>
        <dbReference type="Proteomes" id="UP000247188"/>
    </source>
</evidence>
<dbReference type="RefSeq" id="YP_010754654.1">
    <property type="nucleotide sequence ID" value="NC_073462.1"/>
</dbReference>
<proteinExistence type="predicted"/>
<accession>A0A2U8UNE5</accession>
<dbReference type="GeneID" id="80019249"/>